<dbReference type="PANTHER" id="PTHR33841:SF1">
    <property type="entry name" value="DNA METHYLTRANSFERASE A"/>
    <property type="match status" value="1"/>
</dbReference>
<dbReference type="EC" id="2.1.1.72" evidence="2"/>
<dbReference type="SUPFAM" id="SSF53335">
    <property type="entry name" value="S-adenosyl-L-methionine-dependent methyltransferases"/>
    <property type="match status" value="1"/>
</dbReference>
<dbReference type="Pfam" id="PF18135">
    <property type="entry name" value="Type_ISP_C"/>
    <property type="match status" value="1"/>
</dbReference>
<evidence type="ECO:0000259" key="7">
    <source>
        <dbReference type="Pfam" id="PF18135"/>
    </source>
</evidence>
<feature type="domain" description="Type ISP restriction-modification enzyme LLaBIII C-terminal specificity" evidence="7">
    <location>
        <begin position="717"/>
        <end position="991"/>
    </location>
</feature>
<evidence type="ECO:0000313" key="8">
    <source>
        <dbReference type="EMBL" id="SFF13805.1"/>
    </source>
</evidence>
<dbReference type="InterPro" id="IPR041635">
    <property type="entry name" value="Type_ISP_LLaBIII_C"/>
</dbReference>
<evidence type="ECO:0000313" key="9">
    <source>
        <dbReference type="Proteomes" id="UP000199513"/>
    </source>
</evidence>
<evidence type="ECO:0000259" key="6">
    <source>
        <dbReference type="Pfam" id="PF02384"/>
    </source>
</evidence>
<dbReference type="GO" id="GO:0032259">
    <property type="term" value="P:methylation"/>
    <property type="evidence" value="ECO:0007669"/>
    <property type="project" value="UniProtKB-KW"/>
</dbReference>
<comment type="similarity">
    <text evidence="1">Belongs to the N(4)/N(6)-methyltransferase family.</text>
</comment>
<feature type="domain" description="DNA methylase adenine-specific" evidence="6">
    <location>
        <begin position="316"/>
        <end position="511"/>
    </location>
</feature>
<evidence type="ECO:0000256" key="3">
    <source>
        <dbReference type="ARBA" id="ARBA00022603"/>
    </source>
</evidence>
<dbReference type="GO" id="GO:0008170">
    <property type="term" value="F:N-methyltransferase activity"/>
    <property type="evidence" value="ECO:0007669"/>
    <property type="project" value="InterPro"/>
</dbReference>
<keyword evidence="4" id="KW-0808">Transferase</keyword>
<dbReference type="GO" id="GO:0003677">
    <property type="term" value="F:DNA binding"/>
    <property type="evidence" value="ECO:0007669"/>
    <property type="project" value="InterPro"/>
</dbReference>
<dbReference type="EMBL" id="FONY01000017">
    <property type="protein sequence ID" value="SFF13805.1"/>
    <property type="molecule type" value="Genomic_DNA"/>
</dbReference>
<keyword evidence="3 8" id="KW-0489">Methyltransferase</keyword>
<dbReference type="Gene3D" id="3.40.50.150">
    <property type="entry name" value="Vaccinia Virus protein VP39"/>
    <property type="match status" value="1"/>
</dbReference>
<dbReference type="PANTHER" id="PTHR33841">
    <property type="entry name" value="DNA METHYLTRANSFERASE YEEA-RELATED"/>
    <property type="match status" value="1"/>
</dbReference>
<dbReference type="InterPro" id="IPR050953">
    <property type="entry name" value="N4_N6_ade-DNA_methylase"/>
</dbReference>
<evidence type="ECO:0000256" key="2">
    <source>
        <dbReference type="ARBA" id="ARBA00011900"/>
    </source>
</evidence>
<evidence type="ECO:0000256" key="5">
    <source>
        <dbReference type="ARBA" id="ARBA00047942"/>
    </source>
</evidence>
<dbReference type="AlphaFoldDB" id="A0A1I2G873"/>
<reference evidence="8 9" key="1">
    <citation type="submission" date="2016-10" db="EMBL/GenBank/DDBJ databases">
        <authorList>
            <person name="de Groot N.N."/>
        </authorList>
    </citation>
    <scope>NUCLEOTIDE SEQUENCE [LARGE SCALE GENOMIC DNA]</scope>
    <source>
        <strain>GEY</strain>
        <strain evidence="9">DSM 9560</strain>
    </source>
</reference>
<dbReference type="Proteomes" id="UP000199513">
    <property type="component" value="Unassembled WGS sequence"/>
</dbReference>
<dbReference type="OrthoDB" id="9759819at2"/>
<evidence type="ECO:0000256" key="1">
    <source>
        <dbReference type="ARBA" id="ARBA00006594"/>
    </source>
</evidence>
<sequence length="1020" mass="119817">MKIDFKTYIQELQQVSLDQLTEHSQRSVLENLLKQAAQINQTQKITVLQEPKRKENYGSPDFKIFTASAIIGYVENKKITENLDRTLQSEQIKKYRELSKNLLLTNYIDFVWIRGENIQSESLCSLSDIENKNYKGDEEKQEKVEQLLLNFFSQVPEKITNPDHLALALAVRCRNLKDFIYDELERQSKQNEQERLYDLYDAFKNNIFSELSIAEFADAFAQMLSYGMFLAGLNADTQAISLDSVKKYIPSSFQLIKELIHFLDELEKPEYQETKWIIDEIIAIINHIEWATFQQNMSFKKRTSEDWDSADPYIYFYETFLAAYDYKLRKAKGVYYTPPQAVNFIVRAIDEILTHTFQLPNGLAEHKQVTVLDFATGTGTFLLEIFRTVLENLPQQNPEKRKLLIKEHLLQNLYGFEYLIAPYTVAHLKLSQFLKENGYELEGKERLQVYLTNTLEPVNRQVRVPFMPQLSKETQSAQAIKDKPILVITGNPPYSYASKNNSLWISNKIKDYYKVDSTKLNERNPKGLQDDYVKFIRFAQDKMDRVEQGVVGIITNHSFLDNPTFRGMRQSLMSTFNQLHFIDLHGNSRKKETTPEGRKDENIFDIQQGVCISILVKKKGLKKGIFHTDFWGSRKEKLKLCVENSLKTIEFTELQPNAPFYLFIPQNQALREQYEHFWSIKDIFNLNSVGVVTGNDELFIDFEEKNLQKKIRERFKEYHKELTTSILYRPFDVRKLYYDADKIERSRKNIMINFQDKNVALISVRQVAEGIFNHAFITSFIPNFRATLSNKGGAFIFPLYILKNGVEKTFFGVAEPQAPYGNEKEENGFIKTENFTSAFRKFINQQYQKHYNPEQILGYIYAMLHSETYRTKYADFLKMDFPHIPFTKNQQSFEHLAVLGEELIERHLMRKNFAFKELADLGNYPVEGDNVVVKPEFKIINIQGKTHQRLYINPTQYFETVPKEVYEFYIGGYQVLDKYLKDRKGRSIAEDLFHMTEIIKIIYFTIKQMEKIDEETKEWI</sequence>
<dbReference type="InterPro" id="IPR029063">
    <property type="entry name" value="SAM-dependent_MTases_sf"/>
</dbReference>
<evidence type="ECO:0000256" key="4">
    <source>
        <dbReference type="ARBA" id="ARBA00022679"/>
    </source>
</evidence>
<dbReference type="GO" id="GO:0009007">
    <property type="term" value="F:site-specific DNA-methyltransferase (adenine-specific) activity"/>
    <property type="evidence" value="ECO:0007669"/>
    <property type="project" value="UniProtKB-EC"/>
</dbReference>
<dbReference type="InterPro" id="IPR003356">
    <property type="entry name" value="DNA_methylase_A-5"/>
</dbReference>
<protein>
    <recommendedName>
        <fullName evidence="2">site-specific DNA-methyltransferase (adenine-specific)</fullName>
        <ecNumber evidence="2">2.1.1.72</ecNumber>
    </recommendedName>
</protein>
<name>A0A1I2G873_9BACT</name>
<dbReference type="STRING" id="1003.SAMN04488541_101734"/>
<comment type="catalytic activity">
    <reaction evidence="5">
        <text>a 2'-deoxyadenosine in DNA + S-adenosyl-L-methionine = an N(6)-methyl-2'-deoxyadenosine in DNA + S-adenosyl-L-homocysteine + H(+)</text>
        <dbReference type="Rhea" id="RHEA:15197"/>
        <dbReference type="Rhea" id="RHEA-COMP:12418"/>
        <dbReference type="Rhea" id="RHEA-COMP:12419"/>
        <dbReference type="ChEBI" id="CHEBI:15378"/>
        <dbReference type="ChEBI" id="CHEBI:57856"/>
        <dbReference type="ChEBI" id="CHEBI:59789"/>
        <dbReference type="ChEBI" id="CHEBI:90615"/>
        <dbReference type="ChEBI" id="CHEBI:90616"/>
        <dbReference type="EC" id="2.1.1.72"/>
    </reaction>
</comment>
<dbReference type="PRINTS" id="PR00507">
    <property type="entry name" value="N12N6MTFRASE"/>
</dbReference>
<keyword evidence="9" id="KW-1185">Reference proteome</keyword>
<gene>
    <name evidence="8" type="ORF">SAMN04488541_101734</name>
</gene>
<dbReference type="Pfam" id="PF02384">
    <property type="entry name" value="N6_Mtase"/>
    <property type="match status" value="1"/>
</dbReference>
<organism evidence="8 9">
    <name type="scientific">Thermoflexibacter ruber</name>
    <dbReference type="NCBI Taxonomy" id="1003"/>
    <lineage>
        <taxon>Bacteria</taxon>
        <taxon>Pseudomonadati</taxon>
        <taxon>Bacteroidota</taxon>
        <taxon>Cytophagia</taxon>
        <taxon>Cytophagales</taxon>
        <taxon>Thermoflexibacteraceae</taxon>
        <taxon>Thermoflexibacter</taxon>
    </lineage>
</organism>
<accession>A0A1I2G873</accession>
<dbReference type="RefSeq" id="WP_091544965.1">
    <property type="nucleotide sequence ID" value="NZ_FONY01000017.1"/>
</dbReference>
<proteinExistence type="inferred from homology"/>